<accession>A0A9Q3DE87</accession>
<name>A0A9Q3DE87_9BASI</name>
<dbReference type="InterPro" id="IPR013103">
    <property type="entry name" value="RVT_2"/>
</dbReference>
<feature type="domain" description="Reverse transcriptase Ty1/copia-type" evidence="1">
    <location>
        <begin position="71"/>
        <end position="132"/>
    </location>
</feature>
<organism evidence="2 3">
    <name type="scientific">Austropuccinia psidii MF-1</name>
    <dbReference type="NCBI Taxonomy" id="1389203"/>
    <lineage>
        <taxon>Eukaryota</taxon>
        <taxon>Fungi</taxon>
        <taxon>Dikarya</taxon>
        <taxon>Basidiomycota</taxon>
        <taxon>Pucciniomycotina</taxon>
        <taxon>Pucciniomycetes</taxon>
        <taxon>Pucciniales</taxon>
        <taxon>Sphaerophragmiaceae</taxon>
        <taxon>Austropuccinia</taxon>
    </lineage>
</organism>
<comment type="caution">
    <text evidence="2">The sequence shown here is derived from an EMBL/GenBank/DDBJ whole genome shotgun (WGS) entry which is preliminary data.</text>
</comment>
<evidence type="ECO:0000259" key="1">
    <source>
        <dbReference type="Pfam" id="PF07727"/>
    </source>
</evidence>
<dbReference type="Pfam" id="PF07727">
    <property type="entry name" value="RVT_2"/>
    <property type="match status" value="1"/>
</dbReference>
<reference evidence="2" key="1">
    <citation type="submission" date="2021-03" db="EMBL/GenBank/DDBJ databases">
        <title>Draft genome sequence of rust myrtle Austropuccinia psidii MF-1, a brazilian biotype.</title>
        <authorList>
            <person name="Quecine M.C."/>
            <person name="Pachon D.M.R."/>
            <person name="Bonatelli M.L."/>
            <person name="Correr F.H."/>
            <person name="Franceschini L.M."/>
            <person name="Leite T.F."/>
            <person name="Margarido G.R.A."/>
            <person name="Almeida C.A."/>
            <person name="Ferrarezi J.A."/>
            <person name="Labate C.A."/>
        </authorList>
    </citation>
    <scope>NUCLEOTIDE SEQUENCE</scope>
    <source>
        <strain evidence="2">MF-1</strain>
    </source>
</reference>
<evidence type="ECO:0000313" key="3">
    <source>
        <dbReference type="Proteomes" id="UP000765509"/>
    </source>
</evidence>
<keyword evidence="3" id="KW-1185">Reference proteome</keyword>
<dbReference type="AlphaFoldDB" id="A0A9Q3DE87"/>
<dbReference type="EMBL" id="AVOT02016484">
    <property type="protein sequence ID" value="MBW0501754.1"/>
    <property type="molecule type" value="Genomic_DNA"/>
</dbReference>
<gene>
    <name evidence="2" type="ORF">O181_041469</name>
</gene>
<dbReference type="OrthoDB" id="430476at2759"/>
<sequence length="132" mass="15238">MDDSMIKEINRQDAIITSMNSSHDMSDALQTSYNKARKSREAEDWKKAIAEEIKSMKDEHIFKMLPVSHVLKSIKREEILSTRWVFVKKPAPLRFKERLVARGFQQVQGINFDKTFAPTPTFAALRLLLAIS</sequence>
<dbReference type="Proteomes" id="UP000765509">
    <property type="component" value="Unassembled WGS sequence"/>
</dbReference>
<protein>
    <recommendedName>
        <fullName evidence="1">Reverse transcriptase Ty1/copia-type domain-containing protein</fullName>
    </recommendedName>
</protein>
<evidence type="ECO:0000313" key="2">
    <source>
        <dbReference type="EMBL" id="MBW0501754.1"/>
    </source>
</evidence>
<proteinExistence type="predicted"/>